<comment type="caution">
    <text evidence="1">The sequence shown here is derived from an EMBL/GenBank/DDBJ whole genome shotgun (WGS) entry which is preliminary data.</text>
</comment>
<keyword evidence="2" id="KW-1185">Reference proteome</keyword>
<sequence length="140" mass="15066">MSTPPSTLERVQQDLEASVLTAPLSIAHISTLNTHPPSQSVMHYTTTNSTTNPSNGAPLCLYLRQAYSFRAPTTIPRTATPAQQDPRRHGGSHAYVDVCPGLALCSTSTPRLLLLSVILQSCLMRRCANLPCAPSAWPQA</sequence>
<gene>
    <name evidence="1" type="ORF">MSAN_01612500</name>
</gene>
<proteinExistence type="predicted"/>
<protein>
    <submittedName>
        <fullName evidence="1">Uncharacterized protein</fullName>
    </submittedName>
</protein>
<name>A0A8H7CXP5_9AGAR</name>
<dbReference type="EMBL" id="JACAZH010000013">
    <property type="protein sequence ID" value="KAF7351791.1"/>
    <property type="molecule type" value="Genomic_DNA"/>
</dbReference>
<dbReference type="Proteomes" id="UP000623467">
    <property type="component" value="Unassembled WGS sequence"/>
</dbReference>
<accession>A0A8H7CXP5</accession>
<evidence type="ECO:0000313" key="1">
    <source>
        <dbReference type="EMBL" id="KAF7351791.1"/>
    </source>
</evidence>
<evidence type="ECO:0000313" key="2">
    <source>
        <dbReference type="Proteomes" id="UP000623467"/>
    </source>
</evidence>
<reference evidence="1" key="1">
    <citation type="submission" date="2020-05" db="EMBL/GenBank/DDBJ databases">
        <title>Mycena genomes resolve the evolution of fungal bioluminescence.</title>
        <authorList>
            <person name="Tsai I.J."/>
        </authorList>
    </citation>
    <scope>NUCLEOTIDE SEQUENCE</scope>
    <source>
        <strain evidence="1">160909Yilan</strain>
    </source>
</reference>
<organism evidence="1 2">
    <name type="scientific">Mycena sanguinolenta</name>
    <dbReference type="NCBI Taxonomy" id="230812"/>
    <lineage>
        <taxon>Eukaryota</taxon>
        <taxon>Fungi</taxon>
        <taxon>Dikarya</taxon>
        <taxon>Basidiomycota</taxon>
        <taxon>Agaricomycotina</taxon>
        <taxon>Agaricomycetes</taxon>
        <taxon>Agaricomycetidae</taxon>
        <taxon>Agaricales</taxon>
        <taxon>Marasmiineae</taxon>
        <taxon>Mycenaceae</taxon>
        <taxon>Mycena</taxon>
    </lineage>
</organism>
<dbReference type="AlphaFoldDB" id="A0A8H7CXP5"/>